<reference evidence="1 2" key="1">
    <citation type="submission" date="2015-09" db="EMBL/GenBank/DDBJ databases">
        <title>Genome announcement of multiple Pseudomonas syringae strains.</title>
        <authorList>
            <person name="Thakur S."/>
            <person name="Wang P.W."/>
            <person name="Gong Y."/>
            <person name="Weir B.S."/>
            <person name="Guttman D.S."/>
        </authorList>
    </citation>
    <scope>NUCLEOTIDE SEQUENCE [LARGE SCALE GENOMIC DNA]</scope>
    <source>
        <strain evidence="1 2">ICMP16929</strain>
    </source>
</reference>
<organism evidence="1 2">
    <name type="scientific">Pseudomonas syringae pv. spinaceae</name>
    <dbReference type="NCBI Taxonomy" id="264459"/>
    <lineage>
        <taxon>Bacteria</taxon>
        <taxon>Pseudomonadati</taxon>
        <taxon>Pseudomonadota</taxon>
        <taxon>Gammaproteobacteria</taxon>
        <taxon>Pseudomonadales</taxon>
        <taxon>Pseudomonadaceae</taxon>
        <taxon>Pseudomonas</taxon>
        <taxon>Pseudomonas syringae</taxon>
    </lineage>
</organism>
<comment type="caution">
    <text evidence="1">The sequence shown here is derived from an EMBL/GenBank/DDBJ whole genome shotgun (WGS) entry which is preliminary data.</text>
</comment>
<dbReference type="EMBL" id="LJRI01000929">
    <property type="protein sequence ID" value="KPY83700.1"/>
    <property type="molecule type" value="Genomic_DNA"/>
</dbReference>
<name>A0A0Q0EBS4_PSESX</name>
<dbReference type="InterPro" id="IPR052577">
    <property type="entry name" value="VWA7"/>
</dbReference>
<proteinExistence type="predicted"/>
<protein>
    <submittedName>
        <fullName evidence="1">PhcA</fullName>
    </submittedName>
</protein>
<dbReference type="PATRIC" id="fig|264459.3.peg.3879"/>
<dbReference type="InterPro" id="IPR010816">
    <property type="entry name" value="Het-C"/>
</dbReference>
<gene>
    <name evidence="1" type="ORF">ALO94_05126</name>
</gene>
<dbReference type="AlphaFoldDB" id="A0A0Q0EBS4"/>
<sequence>MAGRQFRLPPTSHLPPLRAPLRLGNLLRLLACHLIGDKPPRPRNYPLTSHTTALTERYGQRLFTYKESRMNRPDGTSERFAADTDQAMNTNAEPLPTPLRFEAGKGDEHTHTHGAIEAVLESAGFRHEEIRAIYFGNWLRDYSQLLDPKIVRAKTMPKSFPDLLSRQALTRIVDVLAVKEFTDLMQIDRSRFVVTPERLGVYRPGEHIDNPRTINPEPANPKERDADFDDWLQPDDPALQVDHDTSMKRYIQRSVDIMVAGLESAVNAGPQSTDGLRDMGAALHILEDLFAHSNFVELSLIKLGHNSVLPWTSEAACKHKLPLVTGTFGGSDIIASLAEPLGRILFSPKDKPFEAFRAGERYERDQIIQIILGEHPEPGLLAGYEAFLEARDQWASQPFSEQVERFYAFIGTPGRLLGNAFGIAMQSLAVWLGNSVDDLQTLLNEDPNTSGSTDPSHSQLAKDHAQHPLHVLAATLARKAVLQVGQAVLGQWHGKEGAEHPARVAARFFTHPMDCDWQDAVVREWAEANPAQIERAALKSELDQTRTQLQRHAKKDLQRFSQDSSNFLNVFFESTSLADLWARMTGK</sequence>
<evidence type="ECO:0000313" key="2">
    <source>
        <dbReference type="Proteomes" id="UP000050384"/>
    </source>
</evidence>
<evidence type="ECO:0000313" key="1">
    <source>
        <dbReference type="EMBL" id="KPY83700.1"/>
    </source>
</evidence>
<dbReference type="PANTHER" id="PTHR14905:SF7">
    <property type="entry name" value="VON WILLEBRAND FACTOR A DOMAIN-CONTAINING PROTEIN 7"/>
    <property type="match status" value="1"/>
</dbReference>
<dbReference type="Proteomes" id="UP000050384">
    <property type="component" value="Unassembled WGS sequence"/>
</dbReference>
<dbReference type="PANTHER" id="PTHR14905">
    <property type="entry name" value="NG37"/>
    <property type="match status" value="1"/>
</dbReference>
<accession>A0A0Q0EBS4</accession>
<dbReference type="Pfam" id="PF07217">
    <property type="entry name" value="Het-C"/>
    <property type="match status" value="1"/>
</dbReference>